<proteinExistence type="predicted"/>
<dbReference type="KEGG" id="tpla:ElP_25770"/>
<reference evidence="2 3" key="1">
    <citation type="submission" date="2019-02" db="EMBL/GenBank/DDBJ databases">
        <title>Deep-cultivation of Planctomycetes and their phenomic and genomic characterization uncovers novel biology.</title>
        <authorList>
            <person name="Wiegand S."/>
            <person name="Jogler M."/>
            <person name="Boedeker C."/>
            <person name="Pinto D."/>
            <person name="Vollmers J."/>
            <person name="Rivas-Marin E."/>
            <person name="Kohn T."/>
            <person name="Peeters S.H."/>
            <person name="Heuer A."/>
            <person name="Rast P."/>
            <person name="Oberbeckmann S."/>
            <person name="Bunk B."/>
            <person name="Jeske O."/>
            <person name="Meyerdierks A."/>
            <person name="Storesund J.E."/>
            <person name="Kallscheuer N."/>
            <person name="Luecker S."/>
            <person name="Lage O.M."/>
            <person name="Pohl T."/>
            <person name="Merkel B.J."/>
            <person name="Hornburger P."/>
            <person name="Mueller R.-W."/>
            <person name="Bruemmer F."/>
            <person name="Labrenz M."/>
            <person name="Spormann A.M."/>
            <person name="Op den Camp H."/>
            <person name="Overmann J."/>
            <person name="Amann R."/>
            <person name="Jetten M.S.M."/>
            <person name="Mascher T."/>
            <person name="Medema M.H."/>
            <person name="Devos D.P."/>
            <person name="Kaster A.-K."/>
            <person name="Ovreas L."/>
            <person name="Rohde M."/>
            <person name="Galperin M.Y."/>
            <person name="Jogler C."/>
        </authorList>
    </citation>
    <scope>NUCLEOTIDE SEQUENCE [LARGE SCALE GENOMIC DNA]</scope>
    <source>
        <strain evidence="2 3">ElP</strain>
    </source>
</reference>
<dbReference type="EMBL" id="CP036426">
    <property type="protein sequence ID" value="QDV34683.1"/>
    <property type="molecule type" value="Genomic_DNA"/>
</dbReference>
<dbReference type="Proteomes" id="UP000317835">
    <property type="component" value="Chromosome"/>
</dbReference>
<gene>
    <name evidence="2" type="ORF">ElP_25770</name>
</gene>
<dbReference type="AlphaFoldDB" id="A0A518H1H2"/>
<dbReference type="RefSeq" id="WP_197446932.1">
    <property type="nucleotide sequence ID" value="NZ_CP036426.1"/>
</dbReference>
<dbReference type="Pfam" id="PF13701">
    <property type="entry name" value="DDE_Tnp_1_4"/>
    <property type="match status" value="1"/>
</dbReference>
<evidence type="ECO:0000259" key="1">
    <source>
        <dbReference type="Pfam" id="PF13701"/>
    </source>
</evidence>
<keyword evidence="3" id="KW-1185">Reference proteome</keyword>
<dbReference type="InterPro" id="IPR025668">
    <property type="entry name" value="Tnp_DDE_dom"/>
</dbReference>
<protein>
    <recommendedName>
        <fullName evidence="1">Transposase DDE domain-containing protein</fullName>
    </recommendedName>
</protein>
<organism evidence="2 3">
    <name type="scientific">Tautonia plasticadhaerens</name>
    <dbReference type="NCBI Taxonomy" id="2527974"/>
    <lineage>
        <taxon>Bacteria</taxon>
        <taxon>Pseudomonadati</taxon>
        <taxon>Planctomycetota</taxon>
        <taxon>Planctomycetia</taxon>
        <taxon>Isosphaerales</taxon>
        <taxon>Isosphaeraceae</taxon>
        <taxon>Tautonia</taxon>
    </lineage>
</organism>
<evidence type="ECO:0000313" key="2">
    <source>
        <dbReference type="EMBL" id="QDV34683.1"/>
    </source>
</evidence>
<sequence>MTGCTAETLLFASLGRKSVVADFRGGRLTTDAGALLLRELERRLGLLDALDRGISDPRLPELIVHEQRALLAQRIVAIACDYEDLNEYTTLRDDPVLLLAAGRPIVQPPFCKFPA</sequence>
<evidence type="ECO:0000313" key="3">
    <source>
        <dbReference type="Proteomes" id="UP000317835"/>
    </source>
</evidence>
<name>A0A518H1H2_9BACT</name>
<accession>A0A518H1H2</accession>
<feature type="domain" description="Transposase DDE" evidence="1">
    <location>
        <begin position="13"/>
        <end position="103"/>
    </location>
</feature>